<evidence type="ECO:0000313" key="1">
    <source>
        <dbReference type="EMBL" id="MBB5156355.1"/>
    </source>
</evidence>
<organism evidence="1 2">
    <name type="scientific">Saccharopolyspora phatthalungensis</name>
    <dbReference type="NCBI Taxonomy" id="664693"/>
    <lineage>
        <taxon>Bacteria</taxon>
        <taxon>Bacillati</taxon>
        <taxon>Actinomycetota</taxon>
        <taxon>Actinomycetes</taxon>
        <taxon>Pseudonocardiales</taxon>
        <taxon>Pseudonocardiaceae</taxon>
        <taxon>Saccharopolyspora</taxon>
    </lineage>
</organism>
<proteinExistence type="predicted"/>
<evidence type="ECO:0000313" key="2">
    <source>
        <dbReference type="Proteomes" id="UP000584374"/>
    </source>
</evidence>
<dbReference type="Proteomes" id="UP000584374">
    <property type="component" value="Unassembled WGS sequence"/>
</dbReference>
<dbReference type="EMBL" id="JACHIW010000001">
    <property type="protein sequence ID" value="MBB5156355.1"/>
    <property type="molecule type" value="Genomic_DNA"/>
</dbReference>
<keyword evidence="2" id="KW-1185">Reference proteome</keyword>
<protein>
    <recommendedName>
        <fullName evidence="3">Asp23/Gls24 family envelope stress response protein</fullName>
    </recommendedName>
</protein>
<accession>A0A840QD27</accession>
<evidence type="ECO:0008006" key="3">
    <source>
        <dbReference type="Google" id="ProtNLM"/>
    </source>
</evidence>
<gene>
    <name evidence="1" type="ORF">BJ970_003889</name>
</gene>
<name>A0A840QD27_9PSEU</name>
<dbReference type="AlphaFoldDB" id="A0A840QD27"/>
<reference evidence="1 2" key="1">
    <citation type="submission" date="2020-08" db="EMBL/GenBank/DDBJ databases">
        <title>Sequencing the genomes of 1000 actinobacteria strains.</title>
        <authorList>
            <person name="Klenk H.-P."/>
        </authorList>
    </citation>
    <scope>NUCLEOTIDE SEQUENCE [LARGE SCALE GENOMIC DNA]</scope>
    <source>
        <strain evidence="1 2">DSM 45584</strain>
    </source>
</reference>
<sequence>MPEPISASELADRVLAHPSVVRLHGGQFGEIATYRPGSKVVGVRLPDIGAVAEPGAGAVEIGVVLRLGRPLPEIVAELRGTLAEVLGKSRVDITVADVITTNEPQESA</sequence>
<comment type="caution">
    <text evidence="1">The sequence shown here is derived from an EMBL/GenBank/DDBJ whole genome shotgun (WGS) entry which is preliminary data.</text>
</comment>
<dbReference type="RefSeq" id="WP_184727511.1">
    <property type="nucleotide sequence ID" value="NZ_JACHIW010000001.1"/>
</dbReference>